<keyword evidence="5" id="KW-1185">Reference proteome</keyword>
<protein>
    <submittedName>
        <fullName evidence="4">BamA/TamA family outer membrane protein</fullName>
    </submittedName>
</protein>
<dbReference type="Gene3D" id="2.40.160.50">
    <property type="entry name" value="membrane protein fhac: a member of the omp85/tpsb transporter family"/>
    <property type="match status" value="1"/>
</dbReference>
<dbReference type="SUPFAM" id="SSF103515">
    <property type="entry name" value="Autotransporter"/>
    <property type="match status" value="1"/>
</dbReference>
<comment type="caution">
    <text evidence="4">The sequence shown here is derived from an EMBL/GenBank/DDBJ whole genome shotgun (WGS) entry which is preliminary data.</text>
</comment>
<sequence length="304" mass="33053">MYFHPQSADEAAAQPPSLTAAFALATDNGSAVAGVAHMHYWDSDQWRFSGVAGYAHLNLDFFGGGGPASSRDNSARWTVDGTFIQPQLYRRMAPNWYLGAQLRYASVRQSFGFIPADAQQATGPLDVTTTGAGALLQRDTRDNKFNPYDGSLLDFNTMFIRGGLGGDVSYNAYDVRYRKYLSLRPDLVLATDLRGCARTGDVPLFDDCFMQLRGYPATRYIGRYMALAQAELRWRVVGPLGLVAFAGTGVVANRFGELGVGGAPVGFGIGLRYMVLEAERINLRVDLAQGGGSHVVYLSVTEAF</sequence>
<dbReference type="RefSeq" id="WP_340361148.1">
    <property type="nucleotide sequence ID" value="NZ_JBBKZU010000027.1"/>
</dbReference>
<accession>A0ABU8VQV0</accession>
<evidence type="ECO:0000256" key="2">
    <source>
        <dbReference type="ARBA" id="ARBA00023136"/>
    </source>
</evidence>
<keyword evidence="2" id="KW-0472">Membrane</keyword>
<proteinExistence type="predicted"/>
<organism evidence="4 5">
    <name type="scientific">Variovorax ureilyticus</name>
    <dbReference type="NCBI Taxonomy" id="1836198"/>
    <lineage>
        <taxon>Bacteria</taxon>
        <taxon>Pseudomonadati</taxon>
        <taxon>Pseudomonadota</taxon>
        <taxon>Betaproteobacteria</taxon>
        <taxon>Burkholderiales</taxon>
        <taxon>Comamonadaceae</taxon>
        <taxon>Variovorax</taxon>
    </lineage>
</organism>
<evidence type="ECO:0000313" key="5">
    <source>
        <dbReference type="Proteomes" id="UP001365846"/>
    </source>
</evidence>
<dbReference type="InterPro" id="IPR036709">
    <property type="entry name" value="Autotransporte_beta_dom_sf"/>
</dbReference>
<dbReference type="InterPro" id="IPR000184">
    <property type="entry name" value="Bac_surfAg_D15"/>
</dbReference>
<evidence type="ECO:0000259" key="3">
    <source>
        <dbReference type="Pfam" id="PF01103"/>
    </source>
</evidence>
<evidence type="ECO:0000313" key="4">
    <source>
        <dbReference type="EMBL" id="MEJ8815953.1"/>
    </source>
</evidence>
<evidence type="ECO:0000256" key="1">
    <source>
        <dbReference type="ARBA" id="ARBA00004370"/>
    </source>
</evidence>
<feature type="domain" description="Bacterial surface antigen (D15)" evidence="3">
    <location>
        <begin position="40"/>
        <end position="273"/>
    </location>
</feature>
<dbReference type="Proteomes" id="UP001365846">
    <property type="component" value="Unassembled WGS sequence"/>
</dbReference>
<name>A0ABU8VQV0_9BURK</name>
<reference evidence="4 5" key="1">
    <citation type="submission" date="2024-03" db="EMBL/GenBank/DDBJ databases">
        <title>Novel species of the genus Variovorax.</title>
        <authorList>
            <person name="Liu Q."/>
            <person name="Xin Y.-H."/>
        </authorList>
    </citation>
    <scope>NUCLEOTIDE SEQUENCE [LARGE SCALE GENOMIC DNA]</scope>
    <source>
        <strain evidence="4 5">KACC 18899</strain>
    </source>
</reference>
<comment type="subcellular location">
    <subcellularLocation>
        <location evidence="1">Membrane</location>
    </subcellularLocation>
</comment>
<dbReference type="EMBL" id="JBBKZU010000027">
    <property type="protein sequence ID" value="MEJ8815953.1"/>
    <property type="molecule type" value="Genomic_DNA"/>
</dbReference>
<dbReference type="Pfam" id="PF01103">
    <property type="entry name" value="Omp85"/>
    <property type="match status" value="1"/>
</dbReference>
<gene>
    <name evidence="4" type="ORF">WKW77_33170</name>
</gene>